<gene>
    <name evidence="13" type="ORF">J2Z32_000327</name>
</gene>
<keyword evidence="7" id="KW-0067">ATP-binding</keyword>
<evidence type="ECO:0000256" key="3">
    <source>
        <dbReference type="ARBA" id="ARBA00022553"/>
    </source>
</evidence>
<feature type="domain" description="Histidine kinase" evidence="11">
    <location>
        <begin position="448"/>
        <end position="666"/>
    </location>
</feature>
<keyword evidence="3 9" id="KW-0597">Phosphoprotein</keyword>
<dbReference type="InterPro" id="IPR008979">
    <property type="entry name" value="Galactose-bd-like_sf"/>
</dbReference>
<comment type="catalytic activity">
    <reaction evidence="1">
        <text>ATP + protein L-histidine = ADP + protein N-phospho-L-histidine.</text>
        <dbReference type="EC" id="2.7.13.3"/>
    </reaction>
</comment>
<feature type="transmembrane region" description="Helical" evidence="10">
    <location>
        <begin position="285"/>
        <end position="304"/>
    </location>
</feature>
<feature type="transmembrane region" description="Helical" evidence="10">
    <location>
        <begin position="252"/>
        <end position="270"/>
    </location>
</feature>
<dbReference type="InterPro" id="IPR003661">
    <property type="entry name" value="HisK_dim/P_dom"/>
</dbReference>
<dbReference type="Pfam" id="PF00072">
    <property type="entry name" value="Response_reg"/>
    <property type="match status" value="1"/>
</dbReference>
<dbReference type="InterPro" id="IPR036890">
    <property type="entry name" value="HATPase_C_sf"/>
</dbReference>
<dbReference type="EC" id="2.7.13.3" evidence="2"/>
<dbReference type="CDD" id="cd17574">
    <property type="entry name" value="REC_OmpR"/>
    <property type="match status" value="1"/>
</dbReference>
<dbReference type="RefSeq" id="WP_245251040.1">
    <property type="nucleotide sequence ID" value="NZ_JAGGKG010000001.1"/>
</dbReference>
<dbReference type="InterPro" id="IPR011006">
    <property type="entry name" value="CheY-like_superfamily"/>
</dbReference>
<dbReference type="Pfam" id="PF00512">
    <property type="entry name" value="HisKA"/>
    <property type="match status" value="1"/>
</dbReference>
<evidence type="ECO:0000256" key="4">
    <source>
        <dbReference type="ARBA" id="ARBA00022679"/>
    </source>
</evidence>
<keyword evidence="10" id="KW-0812">Transmembrane</keyword>
<dbReference type="Pfam" id="PF06580">
    <property type="entry name" value="His_kinase"/>
    <property type="match status" value="1"/>
</dbReference>
<dbReference type="Pfam" id="PF02518">
    <property type="entry name" value="HATPase_c"/>
    <property type="match status" value="2"/>
</dbReference>
<dbReference type="Gene3D" id="1.10.287.130">
    <property type="match status" value="1"/>
</dbReference>
<evidence type="ECO:0000256" key="10">
    <source>
        <dbReference type="SAM" id="Phobius"/>
    </source>
</evidence>
<evidence type="ECO:0000259" key="11">
    <source>
        <dbReference type="PROSITE" id="PS50109"/>
    </source>
</evidence>
<dbReference type="SUPFAM" id="SSF52172">
    <property type="entry name" value="CheY-like"/>
    <property type="match status" value="1"/>
</dbReference>
<evidence type="ECO:0000256" key="2">
    <source>
        <dbReference type="ARBA" id="ARBA00012438"/>
    </source>
</evidence>
<organism evidence="13 14">
    <name type="scientific">Paenibacillus turicensis</name>
    <dbReference type="NCBI Taxonomy" id="160487"/>
    <lineage>
        <taxon>Bacteria</taxon>
        <taxon>Bacillati</taxon>
        <taxon>Bacillota</taxon>
        <taxon>Bacilli</taxon>
        <taxon>Bacillales</taxon>
        <taxon>Paenibacillaceae</taxon>
        <taxon>Paenibacillus</taxon>
    </lineage>
</organism>
<dbReference type="InterPro" id="IPR001789">
    <property type="entry name" value="Sig_transdc_resp-reg_receiver"/>
</dbReference>
<feature type="transmembrane region" description="Helical" evidence="10">
    <location>
        <begin position="316"/>
        <end position="338"/>
    </location>
</feature>
<keyword evidence="6 13" id="KW-0418">Kinase</keyword>
<feature type="domain" description="Response regulatory" evidence="12">
    <location>
        <begin position="715"/>
        <end position="831"/>
    </location>
</feature>
<dbReference type="PANTHER" id="PTHR43047">
    <property type="entry name" value="TWO-COMPONENT HISTIDINE PROTEIN KINASE"/>
    <property type="match status" value="1"/>
</dbReference>
<reference evidence="13 14" key="1">
    <citation type="submission" date="2021-03" db="EMBL/GenBank/DDBJ databases">
        <title>Genomic Encyclopedia of Type Strains, Phase IV (KMG-IV): sequencing the most valuable type-strain genomes for metagenomic binning, comparative biology and taxonomic classification.</title>
        <authorList>
            <person name="Goeker M."/>
        </authorList>
    </citation>
    <scope>NUCLEOTIDE SEQUENCE [LARGE SCALE GENOMIC DNA]</scope>
    <source>
        <strain evidence="13 14">DSM 14349</strain>
    </source>
</reference>
<feature type="transmembrane region" description="Helical" evidence="10">
    <location>
        <begin position="344"/>
        <end position="362"/>
    </location>
</feature>
<dbReference type="Proteomes" id="UP001519272">
    <property type="component" value="Unassembled WGS sequence"/>
</dbReference>
<dbReference type="InterPro" id="IPR005467">
    <property type="entry name" value="His_kinase_dom"/>
</dbReference>
<dbReference type="GO" id="GO:0016301">
    <property type="term" value="F:kinase activity"/>
    <property type="evidence" value="ECO:0007669"/>
    <property type="project" value="UniProtKB-KW"/>
</dbReference>
<dbReference type="SMART" id="SM00387">
    <property type="entry name" value="HATPase_c"/>
    <property type="match status" value="2"/>
</dbReference>
<dbReference type="InterPro" id="IPR003594">
    <property type="entry name" value="HATPase_dom"/>
</dbReference>
<keyword evidence="5" id="KW-0547">Nucleotide-binding</keyword>
<dbReference type="InterPro" id="IPR010559">
    <property type="entry name" value="Sig_transdc_His_kin_internal"/>
</dbReference>
<dbReference type="SUPFAM" id="SSF55874">
    <property type="entry name" value="ATPase domain of HSP90 chaperone/DNA topoisomerase II/histidine kinase"/>
    <property type="match status" value="2"/>
</dbReference>
<feature type="modified residue" description="4-aspartylphosphate" evidence="9">
    <location>
        <position position="764"/>
    </location>
</feature>
<evidence type="ECO:0000259" key="12">
    <source>
        <dbReference type="PROSITE" id="PS50110"/>
    </source>
</evidence>
<feature type="transmembrane region" description="Helical" evidence="10">
    <location>
        <begin position="227"/>
        <end position="245"/>
    </location>
</feature>
<dbReference type="Gene3D" id="2.60.120.260">
    <property type="entry name" value="Galactose-binding domain-like"/>
    <property type="match status" value="1"/>
</dbReference>
<evidence type="ECO:0000313" key="13">
    <source>
        <dbReference type="EMBL" id="MBP1903715.1"/>
    </source>
</evidence>
<accession>A0ABS4FMB6</accession>
<proteinExistence type="predicted"/>
<sequence>MSKLKKNQFIKITGIIVLFLIILTGARLLWFNIFNHTEQPYAVDGQLDLRQWTKWNEQTIGLDGDWEFYANTWLIDRENNKQSKESKKEQIKSELIPVPGGWNSYLEQGKTTPYGYGSYRLKIVVDPDQDITYRLRITSIRSASELYANGVLLFKLGNPATSLNAYTAENTPVTVSLRPNQEGVIDLVIQVANFKDPRSGGIVRSMKFGSESQVDKEIHLSVTMQQLVSFVFLIHAIYAIVIYLVGERDKRLLYLSLLALTSIFTTLISSEDKLLNYWFPINYDLSFRLTQLSICMFSFILLKCVEDRILAKWRKWYFVCIGCCFIYGFIVLFAPIAWGVIFQPYFLVLGIVVVTSVIIIMFQIKFNDVYHILLMVLSLLALVNNTIWYGIFLFNGVKILYYPFDLIISTMCLSSVWFRNYFKVSLEARKLNIKLQKANKLKDQFLANTSHELRNPLHGILNISQTVLERESEVLNEKSIKELEMVLSVGRRMSLMLNDLLFAVSLKESTPRLHFSPTSIQSVTTGVIDMLLYMKAGKEIKLVNAIADDFPLVYADENRVTQIVFNLLQNALKYTDAGEISIQAVVREGKAHITIQDTGIGMDFYTLQRVFEPYEQASSERAKLEGGFGLGLGISKQLVELHGGTLEVHSTVGEGSTFTFTLDLAQNREVQTQEVMKLAAVASDLDTNQFLVGNLEEKSDEGSQTNFQEDTAISRILIVDDDVINLKVLEAILSLENYSITSVTSGEQALEYMDQQEWDLVISDVMMPKMSGYTLTRKIRERFTLAELPILLLTARSHPDDIEKGFKSGANDYVTKPVESLELRSRVRALTEVRRSARERLKMESAWLQAQIQPHFLFNTLNAVAALSEIDLDRMRDLLEVFSEFLHDRFKIQNIDQLSNVEDELNIVRSYLYIEAERFGERLHVEWDIDSVPNLQLPLFTIQPLVENAIRHGIMKRVEGGTIMISIQRFPAYTKISVIDDGVGMSEEILMRLQQKRVDTSSGVGLLNTDLRLKRQFGSGLEIRSTLGEGTEVSFVVKN</sequence>
<evidence type="ECO:0000256" key="7">
    <source>
        <dbReference type="ARBA" id="ARBA00022840"/>
    </source>
</evidence>
<dbReference type="EMBL" id="JAGGKG010000001">
    <property type="protein sequence ID" value="MBP1903715.1"/>
    <property type="molecule type" value="Genomic_DNA"/>
</dbReference>
<keyword evidence="8" id="KW-0902">Two-component regulatory system</keyword>
<dbReference type="SMART" id="SM00388">
    <property type="entry name" value="HisKA"/>
    <property type="match status" value="1"/>
</dbReference>
<protein>
    <recommendedName>
        <fullName evidence="2">histidine kinase</fullName>
        <ecNumber evidence="2">2.7.13.3</ecNumber>
    </recommendedName>
</protein>
<feature type="transmembrane region" description="Helical" evidence="10">
    <location>
        <begin position="12"/>
        <end position="30"/>
    </location>
</feature>
<dbReference type="SUPFAM" id="SSF47384">
    <property type="entry name" value="Homodimeric domain of signal transducing histidine kinase"/>
    <property type="match status" value="1"/>
</dbReference>
<keyword evidence="14" id="KW-1185">Reference proteome</keyword>
<evidence type="ECO:0000256" key="8">
    <source>
        <dbReference type="ARBA" id="ARBA00023012"/>
    </source>
</evidence>
<evidence type="ECO:0000313" key="14">
    <source>
        <dbReference type="Proteomes" id="UP001519272"/>
    </source>
</evidence>
<evidence type="ECO:0000256" key="6">
    <source>
        <dbReference type="ARBA" id="ARBA00022777"/>
    </source>
</evidence>
<feature type="transmembrane region" description="Helical" evidence="10">
    <location>
        <begin position="369"/>
        <end position="394"/>
    </location>
</feature>
<dbReference type="PROSITE" id="PS50109">
    <property type="entry name" value="HIS_KIN"/>
    <property type="match status" value="1"/>
</dbReference>
<keyword evidence="10" id="KW-1133">Transmembrane helix</keyword>
<dbReference type="InterPro" id="IPR036097">
    <property type="entry name" value="HisK_dim/P_sf"/>
</dbReference>
<keyword evidence="4" id="KW-0808">Transferase</keyword>
<dbReference type="CDD" id="cd00082">
    <property type="entry name" value="HisKA"/>
    <property type="match status" value="1"/>
</dbReference>
<evidence type="ECO:0000256" key="1">
    <source>
        <dbReference type="ARBA" id="ARBA00000085"/>
    </source>
</evidence>
<dbReference type="PROSITE" id="PS50110">
    <property type="entry name" value="RESPONSE_REGULATORY"/>
    <property type="match status" value="1"/>
</dbReference>
<comment type="caution">
    <text evidence="13">The sequence shown here is derived from an EMBL/GenBank/DDBJ whole genome shotgun (WGS) entry which is preliminary data.</text>
</comment>
<dbReference type="Gene3D" id="3.40.50.2300">
    <property type="match status" value="1"/>
</dbReference>
<dbReference type="SUPFAM" id="SSF49785">
    <property type="entry name" value="Galactose-binding domain-like"/>
    <property type="match status" value="1"/>
</dbReference>
<evidence type="ECO:0000256" key="9">
    <source>
        <dbReference type="PROSITE-ProRule" id="PRU00169"/>
    </source>
</evidence>
<dbReference type="InterPro" id="IPR004358">
    <property type="entry name" value="Sig_transdc_His_kin-like_C"/>
</dbReference>
<keyword evidence="10" id="KW-0472">Membrane</keyword>
<dbReference type="PRINTS" id="PR00344">
    <property type="entry name" value="BCTRLSENSOR"/>
</dbReference>
<name>A0ABS4FMB6_9BACL</name>
<evidence type="ECO:0000256" key="5">
    <source>
        <dbReference type="ARBA" id="ARBA00022741"/>
    </source>
</evidence>
<dbReference type="PANTHER" id="PTHR43047:SF72">
    <property type="entry name" value="OSMOSENSING HISTIDINE PROTEIN KINASE SLN1"/>
    <property type="match status" value="1"/>
</dbReference>
<dbReference type="SMART" id="SM00448">
    <property type="entry name" value="REC"/>
    <property type="match status" value="1"/>
</dbReference>
<dbReference type="Gene3D" id="3.30.565.10">
    <property type="entry name" value="Histidine kinase-like ATPase, C-terminal domain"/>
    <property type="match status" value="2"/>
</dbReference>